<reference evidence="2" key="1">
    <citation type="submission" date="2019-08" db="EMBL/GenBank/DDBJ databases">
        <authorList>
            <person name="Kucharzyk K."/>
            <person name="Murdoch R.W."/>
            <person name="Higgins S."/>
            <person name="Loffler F."/>
        </authorList>
    </citation>
    <scope>NUCLEOTIDE SEQUENCE</scope>
</reference>
<dbReference type="AlphaFoldDB" id="A0A645I2N1"/>
<feature type="compositionally biased region" description="Low complexity" evidence="1">
    <location>
        <begin position="14"/>
        <end position="32"/>
    </location>
</feature>
<gene>
    <name evidence="2" type="ORF">SDC9_192987</name>
</gene>
<evidence type="ECO:0000313" key="2">
    <source>
        <dbReference type="EMBL" id="MPN45420.1"/>
    </source>
</evidence>
<organism evidence="2">
    <name type="scientific">bioreactor metagenome</name>
    <dbReference type="NCBI Taxonomy" id="1076179"/>
    <lineage>
        <taxon>unclassified sequences</taxon>
        <taxon>metagenomes</taxon>
        <taxon>ecological metagenomes</taxon>
    </lineage>
</organism>
<accession>A0A645I2N1</accession>
<name>A0A645I2N1_9ZZZZ</name>
<comment type="caution">
    <text evidence="2">The sequence shown here is derived from an EMBL/GenBank/DDBJ whole genome shotgun (WGS) entry which is preliminary data.</text>
</comment>
<protein>
    <submittedName>
        <fullName evidence="2">Uncharacterized protein</fullName>
    </submittedName>
</protein>
<sequence length="77" mass="7669">MTGYPPLPVGVSGLSSGSSGVSGVSVSGASVSPDSTLSTCPILRVAFSDKPLSSKSLATVVSNFLAIDHRESPDCTV</sequence>
<proteinExistence type="predicted"/>
<dbReference type="EMBL" id="VSSQ01105311">
    <property type="protein sequence ID" value="MPN45420.1"/>
    <property type="molecule type" value="Genomic_DNA"/>
</dbReference>
<evidence type="ECO:0000256" key="1">
    <source>
        <dbReference type="SAM" id="MobiDB-lite"/>
    </source>
</evidence>
<feature type="region of interest" description="Disordered" evidence="1">
    <location>
        <begin position="14"/>
        <end position="36"/>
    </location>
</feature>